<accession>A0A3Q9GIN0</accession>
<name>A0A3Q9GIN0_MORCA</name>
<dbReference type="PROSITE" id="PS51257">
    <property type="entry name" value="PROKAR_LIPOPROTEIN"/>
    <property type="match status" value="1"/>
</dbReference>
<reference evidence="1 2" key="1">
    <citation type="submission" date="2018-12" db="EMBL/GenBank/DDBJ databases">
        <title>Persistence of Moraxella catarrhalis in Chronic Obstructive Pulmonary Disease and Regulation of the Hag/MID Adhesin.</title>
        <authorList>
            <person name="Murphy T."/>
            <person name="Zhao X."/>
            <person name="Vyas G."/>
            <person name="Aluvathingal J."/>
            <person name="Nadendla S."/>
            <person name="Tallon L."/>
            <person name="Tettelin H."/>
        </authorList>
    </citation>
    <scope>NUCLEOTIDE SEQUENCE [LARGE SCALE GENOMIC DNA]</scope>
    <source>
        <strain evidence="1 2">46P58B1</strain>
    </source>
</reference>
<dbReference type="AlphaFoldDB" id="A0A3Q9GIN0"/>
<gene>
    <name evidence="1" type="ORF">EJK53_2184</name>
</gene>
<proteinExistence type="predicted"/>
<organism evidence="1 2">
    <name type="scientific">Moraxella catarrhalis</name>
    <name type="common">Branhamella catarrhalis</name>
    <dbReference type="NCBI Taxonomy" id="480"/>
    <lineage>
        <taxon>Bacteria</taxon>
        <taxon>Pseudomonadati</taxon>
        <taxon>Pseudomonadota</taxon>
        <taxon>Gammaproteobacteria</taxon>
        <taxon>Moraxellales</taxon>
        <taxon>Moraxellaceae</taxon>
        <taxon>Moraxella</taxon>
    </lineage>
</organism>
<sequence>MQTKDDTMFINRITKHLATITMWASAWGGCQVKWIFHTFLIKKFTLILSHGIKIDIKNLPKY</sequence>
<evidence type="ECO:0000313" key="2">
    <source>
        <dbReference type="Proteomes" id="UP000280228"/>
    </source>
</evidence>
<evidence type="ECO:0000313" key="1">
    <source>
        <dbReference type="EMBL" id="AZQ94005.1"/>
    </source>
</evidence>
<dbReference type="EMBL" id="CP034662">
    <property type="protein sequence ID" value="AZQ94005.1"/>
    <property type="molecule type" value="Genomic_DNA"/>
</dbReference>
<protein>
    <submittedName>
        <fullName evidence="1">Uncharacterized protein</fullName>
    </submittedName>
</protein>
<dbReference type="Proteomes" id="UP000280228">
    <property type="component" value="Chromosome"/>
</dbReference>